<organism evidence="1 2">
    <name type="scientific">Phragmitibacter flavus</name>
    <dbReference type="NCBI Taxonomy" id="2576071"/>
    <lineage>
        <taxon>Bacteria</taxon>
        <taxon>Pseudomonadati</taxon>
        <taxon>Verrucomicrobiota</taxon>
        <taxon>Verrucomicrobiia</taxon>
        <taxon>Verrucomicrobiales</taxon>
        <taxon>Verrucomicrobiaceae</taxon>
        <taxon>Phragmitibacter</taxon>
    </lineage>
</organism>
<dbReference type="EMBL" id="VAUV01000001">
    <property type="protein sequence ID" value="TLD72758.1"/>
    <property type="molecule type" value="Genomic_DNA"/>
</dbReference>
<evidence type="ECO:0000313" key="2">
    <source>
        <dbReference type="Proteomes" id="UP000306196"/>
    </source>
</evidence>
<comment type="caution">
    <text evidence="1">The sequence shown here is derived from an EMBL/GenBank/DDBJ whole genome shotgun (WGS) entry which is preliminary data.</text>
</comment>
<evidence type="ECO:0008006" key="3">
    <source>
        <dbReference type="Google" id="ProtNLM"/>
    </source>
</evidence>
<evidence type="ECO:0000313" key="1">
    <source>
        <dbReference type="EMBL" id="TLD72758.1"/>
    </source>
</evidence>
<dbReference type="OrthoDB" id="196110at2"/>
<gene>
    <name evidence="1" type="ORF">FEM03_01400</name>
</gene>
<name>A0A5R8KKA9_9BACT</name>
<sequence length="157" mass="17759">MLTSLTLRLAMPVAVVWANRQLAVIQQLGEPLTDEQLQDATDAGVRFPEKVRVRVVNPVPLPVPTIFRSRMGRWGWVPDDVAGMAIGYGIHLHPYWGTSREVLVHELAHVGQYERLGGIRGFLESYLRECLEFGYPNGPLEQEAIAVQRAFKFRDHV</sequence>
<dbReference type="AlphaFoldDB" id="A0A5R8KKA9"/>
<reference evidence="1 2" key="1">
    <citation type="submission" date="2019-05" db="EMBL/GenBank/DDBJ databases">
        <title>Verrucobacter flavum gen. nov., sp. nov. a new member of the family Verrucomicrobiaceae.</title>
        <authorList>
            <person name="Szuroczki S."/>
            <person name="Abbaszade G."/>
            <person name="Szabo A."/>
            <person name="Felfoldi T."/>
            <person name="Schumann P."/>
            <person name="Boka K."/>
            <person name="Keki Z."/>
            <person name="Toumi M."/>
            <person name="Toth E."/>
        </authorList>
    </citation>
    <scope>NUCLEOTIDE SEQUENCE [LARGE SCALE GENOMIC DNA]</scope>
    <source>
        <strain evidence="1 2">MG-N-17</strain>
    </source>
</reference>
<keyword evidence="2" id="KW-1185">Reference proteome</keyword>
<protein>
    <recommendedName>
        <fullName evidence="3">DUF4157 domain-containing protein</fullName>
    </recommendedName>
</protein>
<accession>A0A5R8KKA9</accession>
<dbReference type="RefSeq" id="WP_138084381.1">
    <property type="nucleotide sequence ID" value="NZ_VAUV01000001.1"/>
</dbReference>
<proteinExistence type="predicted"/>
<dbReference type="Proteomes" id="UP000306196">
    <property type="component" value="Unassembled WGS sequence"/>
</dbReference>